<feature type="signal peptide" evidence="4">
    <location>
        <begin position="1"/>
        <end position="17"/>
    </location>
</feature>
<sequence>MRAAVLVLTGHLAAAMAANITCAEGLYMLCGRPSGAPAISPNVTLYGPDNTTGVGFVADKIAAQIPGSIVAGIEYPASDPDPDNGPFNLTTYYLSENQGVQATMNQVTAYHAACPNSQIALIGFSQGAQIIADALCGGIGPDVIPGAKFNSSVPLPVSLIESSVLAIALIADPTHVANTTYDVGNSTNNGVIPRANTTVCAAYSDRMQSYCEANDFFCDSGNSTAIHLAEANTFEDQVVQFVVNRWTNYTASKSGSSQSSSLPSPTPSSTTKPNAANRGLSVSQTTLWSSAGILMAALAVLG</sequence>
<evidence type="ECO:0008006" key="7">
    <source>
        <dbReference type="Google" id="ProtNLM"/>
    </source>
</evidence>
<feature type="chain" id="PRO_5046373847" description="Carbohydrate esterase family 5 protein" evidence="4">
    <location>
        <begin position="18"/>
        <end position="302"/>
    </location>
</feature>
<dbReference type="SUPFAM" id="SSF53474">
    <property type="entry name" value="alpha/beta-Hydrolases"/>
    <property type="match status" value="1"/>
</dbReference>
<comment type="caution">
    <text evidence="5">The sequence shown here is derived from an EMBL/GenBank/DDBJ whole genome shotgun (WGS) entry which is preliminary data.</text>
</comment>
<dbReference type="SMART" id="SM01110">
    <property type="entry name" value="Cutinase"/>
    <property type="match status" value="1"/>
</dbReference>
<evidence type="ECO:0000313" key="6">
    <source>
        <dbReference type="Proteomes" id="UP001642482"/>
    </source>
</evidence>
<keyword evidence="2" id="KW-1015">Disulfide bond</keyword>
<accession>A0ABP0BNB4</accession>
<keyword evidence="4" id="KW-0732">Signal</keyword>
<dbReference type="InterPro" id="IPR029058">
    <property type="entry name" value="AB_hydrolase_fold"/>
</dbReference>
<protein>
    <recommendedName>
        <fullName evidence="7">Carbohydrate esterase family 5 protein</fullName>
    </recommendedName>
</protein>
<evidence type="ECO:0000256" key="3">
    <source>
        <dbReference type="SAM" id="MobiDB-lite"/>
    </source>
</evidence>
<dbReference type="PANTHER" id="PTHR33630">
    <property type="entry name" value="CUTINASE RV1984C-RELATED-RELATED"/>
    <property type="match status" value="1"/>
</dbReference>
<evidence type="ECO:0000313" key="5">
    <source>
        <dbReference type="EMBL" id="CAK7221125.1"/>
    </source>
</evidence>
<dbReference type="PANTHER" id="PTHR33630:SF9">
    <property type="entry name" value="CUTINASE 4"/>
    <property type="match status" value="1"/>
</dbReference>
<dbReference type="EMBL" id="CAWUHD010000039">
    <property type="protein sequence ID" value="CAK7221125.1"/>
    <property type="molecule type" value="Genomic_DNA"/>
</dbReference>
<evidence type="ECO:0000256" key="1">
    <source>
        <dbReference type="ARBA" id="ARBA00022801"/>
    </source>
</evidence>
<gene>
    <name evidence="5" type="ORF">SEUCBS140593_004464</name>
</gene>
<dbReference type="Proteomes" id="UP001642482">
    <property type="component" value="Unassembled WGS sequence"/>
</dbReference>
<keyword evidence="6" id="KW-1185">Reference proteome</keyword>
<reference evidence="5 6" key="1">
    <citation type="submission" date="2024-01" db="EMBL/GenBank/DDBJ databases">
        <authorList>
            <person name="Allen C."/>
            <person name="Tagirdzhanova G."/>
        </authorList>
    </citation>
    <scope>NUCLEOTIDE SEQUENCE [LARGE SCALE GENOMIC DNA]</scope>
</reference>
<evidence type="ECO:0000256" key="2">
    <source>
        <dbReference type="ARBA" id="ARBA00023157"/>
    </source>
</evidence>
<dbReference type="Gene3D" id="3.40.50.1820">
    <property type="entry name" value="alpha/beta hydrolase"/>
    <property type="match status" value="1"/>
</dbReference>
<organism evidence="5 6">
    <name type="scientific">Sporothrix eucalyptigena</name>
    <dbReference type="NCBI Taxonomy" id="1812306"/>
    <lineage>
        <taxon>Eukaryota</taxon>
        <taxon>Fungi</taxon>
        <taxon>Dikarya</taxon>
        <taxon>Ascomycota</taxon>
        <taxon>Pezizomycotina</taxon>
        <taxon>Sordariomycetes</taxon>
        <taxon>Sordariomycetidae</taxon>
        <taxon>Ophiostomatales</taxon>
        <taxon>Ophiostomataceae</taxon>
        <taxon>Sporothrix</taxon>
    </lineage>
</organism>
<keyword evidence="1" id="KW-0378">Hydrolase</keyword>
<dbReference type="InterPro" id="IPR000675">
    <property type="entry name" value="Cutinase/axe"/>
</dbReference>
<feature type="compositionally biased region" description="Low complexity" evidence="3">
    <location>
        <begin position="251"/>
        <end position="273"/>
    </location>
</feature>
<feature type="region of interest" description="Disordered" evidence="3">
    <location>
        <begin position="251"/>
        <end position="277"/>
    </location>
</feature>
<evidence type="ECO:0000256" key="4">
    <source>
        <dbReference type="SAM" id="SignalP"/>
    </source>
</evidence>
<name>A0ABP0BNB4_9PEZI</name>
<proteinExistence type="predicted"/>
<dbReference type="Pfam" id="PF01083">
    <property type="entry name" value="Cutinase"/>
    <property type="match status" value="1"/>
</dbReference>